<dbReference type="AlphaFoldDB" id="A0A7W9LG45"/>
<organism evidence="2 3">
    <name type="scientific">Nonomuraea jabiensis</name>
    <dbReference type="NCBI Taxonomy" id="882448"/>
    <lineage>
        <taxon>Bacteria</taxon>
        <taxon>Bacillati</taxon>
        <taxon>Actinomycetota</taxon>
        <taxon>Actinomycetes</taxon>
        <taxon>Streptosporangiales</taxon>
        <taxon>Streptosporangiaceae</taxon>
        <taxon>Nonomuraea</taxon>
    </lineage>
</organism>
<dbReference type="Pfam" id="PF00196">
    <property type="entry name" value="GerE"/>
    <property type="match status" value="1"/>
</dbReference>
<dbReference type="PANTHER" id="PTHR34293">
    <property type="entry name" value="HTH-TYPE TRANSCRIPTIONAL REGULATOR TRMBL2"/>
    <property type="match status" value="1"/>
</dbReference>
<dbReference type="InterPro" id="IPR036388">
    <property type="entry name" value="WH-like_DNA-bd_sf"/>
</dbReference>
<evidence type="ECO:0000313" key="3">
    <source>
        <dbReference type="Proteomes" id="UP000579153"/>
    </source>
</evidence>
<proteinExistence type="predicted"/>
<evidence type="ECO:0000313" key="2">
    <source>
        <dbReference type="EMBL" id="MBB5782458.1"/>
    </source>
</evidence>
<dbReference type="InterPro" id="IPR051797">
    <property type="entry name" value="TrmB-like"/>
</dbReference>
<keyword evidence="3" id="KW-1185">Reference proteome</keyword>
<dbReference type="PANTHER" id="PTHR34293:SF1">
    <property type="entry name" value="HTH-TYPE TRANSCRIPTIONAL REGULATOR TRMBL2"/>
    <property type="match status" value="1"/>
</dbReference>
<sequence>MLEIIGLSYAEQALYEALVERSPAALAELGHAASTAARLEQLGLITRLPEDPPRYVAVSPEMGLDALIRARTRELAAARHRAAQLAARFHRSVPDGDAADLVEVVIGKDAVGRWFQRLQESARRRISVFDAPPYATPMGGNAVEFELLERGVEYRALYDRRAMEVPGTLSLITRYVAAGEQARVGDVPVKLALNDLPMAIMPLRHDQHVVESALVVHDSTLLDALSALFEMYWERAVPLQVRHGRLAEATGPADAQRDLLPLLTAGLTDAAIAAHLGWSDRTVRRHVRAMMVRLDARTRFQAGYQAVVRGWLDRDAL</sequence>
<dbReference type="RefSeq" id="WP_185075544.1">
    <property type="nucleotide sequence ID" value="NZ_JACHMB010000001.1"/>
</dbReference>
<dbReference type="SMART" id="SM00421">
    <property type="entry name" value="HTH_LUXR"/>
    <property type="match status" value="1"/>
</dbReference>
<dbReference type="Gene3D" id="1.10.10.10">
    <property type="entry name" value="Winged helix-like DNA-binding domain superfamily/Winged helix DNA-binding domain"/>
    <property type="match status" value="1"/>
</dbReference>
<dbReference type="GO" id="GO:0003677">
    <property type="term" value="F:DNA binding"/>
    <property type="evidence" value="ECO:0007669"/>
    <property type="project" value="InterPro"/>
</dbReference>
<comment type="caution">
    <text evidence="2">The sequence shown here is derived from an EMBL/GenBank/DDBJ whole genome shotgun (WGS) entry which is preliminary data.</text>
</comment>
<feature type="domain" description="HTH luxR-type" evidence="1">
    <location>
        <begin position="249"/>
        <end position="306"/>
    </location>
</feature>
<gene>
    <name evidence="2" type="ORF">HD596_009214</name>
</gene>
<protein>
    <recommendedName>
        <fullName evidence="1">HTH luxR-type domain-containing protein</fullName>
    </recommendedName>
</protein>
<evidence type="ECO:0000259" key="1">
    <source>
        <dbReference type="SMART" id="SM00421"/>
    </source>
</evidence>
<dbReference type="GO" id="GO:0006355">
    <property type="term" value="P:regulation of DNA-templated transcription"/>
    <property type="evidence" value="ECO:0007669"/>
    <property type="project" value="InterPro"/>
</dbReference>
<dbReference type="InterPro" id="IPR016032">
    <property type="entry name" value="Sig_transdc_resp-reg_C-effctor"/>
</dbReference>
<dbReference type="Proteomes" id="UP000579153">
    <property type="component" value="Unassembled WGS sequence"/>
</dbReference>
<dbReference type="EMBL" id="JACHMB010000001">
    <property type="protein sequence ID" value="MBB5782458.1"/>
    <property type="molecule type" value="Genomic_DNA"/>
</dbReference>
<accession>A0A7W9LG45</accession>
<reference evidence="2 3" key="1">
    <citation type="submission" date="2020-08" db="EMBL/GenBank/DDBJ databases">
        <title>Sequencing the genomes of 1000 actinobacteria strains.</title>
        <authorList>
            <person name="Klenk H.-P."/>
        </authorList>
    </citation>
    <scope>NUCLEOTIDE SEQUENCE [LARGE SCALE GENOMIC DNA]</scope>
    <source>
        <strain evidence="2 3">DSM 45507</strain>
    </source>
</reference>
<name>A0A7W9LG45_9ACTN</name>
<dbReference type="InterPro" id="IPR000792">
    <property type="entry name" value="Tscrpt_reg_LuxR_C"/>
</dbReference>
<dbReference type="SUPFAM" id="SSF46894">
    <property type="entry name" value="C-terminal effector domain of the bipartite response regulators"/>
    <property type="match status" value="1"/>
</dbReference>